<dbReference type="Gramene" id="ONIVA02G21800.1">
    <property type="protein sequence ID" value="ONIVA02G21800.1"/>
    <property type="gene ID" value="ONIVA02G21800"/>
</dbReference>
<feature type="compositionally biased region" description="Polar residues" evidence="1">
    <location>
        <begin position="100"/>
        <end position="114"/>
    </location>
</feature>
<dbReference type="Proteomes" id="UP000006591">
    <property type="component" value="Chromosome 2"/>
</dbReference>
<dbReference type="HOGENOM" id="CLU_974485_0_0_1"/>
<feature type="region of interest" description="Disordered" evidence="1">
    <location>
        <begin position="96"/>
        <end position="145"/>
    </location>
</feature>
<name>A0A0E0G7X1_ORYNI</name>
<organism evidence="2">
    <name type="scientific">Oryza nivara</name>
    <name type="common">Indian wild rice</name>
    <name type="synonym">Oryza sativa f. spontanea</name>
    <dbReference type="NCBI Taxonomy" id="4536"/>
    <lineage>
        <taxon>Eukaryota</taxon>
        <taxon>Viridiplantae</taxon>
        <taxon>Streptophyta</taxon>
        <taxon>Embryophyta</taxon>
        <taxon>Tracheophyta</taxon>
        <taxon>Spermatophyta</taxon>
        <taxon>Magnoliopsida</taxon>
        <taxon>Liliopsida</taxon>
        <taxon>Poales</taxon>
        <taxon>Poaceae</taxon>
        <taxon>BOP clade</taxon>
        <taxon>Oryzoideae</taxon>
        <taxon>Oryzeae</taxon>
        <taxon>Oryzinae</taxon>
        <taxon>Oryza</taxon>
    </lineage>
</organism>
<dbReference type="AlphaFoldDB" id="A0A0E0G7X1"/>
<feature type="compositionally biased region" description="Low complexity" evidence="1">
    <location>
        <begin position="128"/>
        <end position="145"/>
    </location>
</feature>
<accession>A0A0E0G7X1</accession>
<evidence type="ECO:0000313" key="3">
    <source>
        <dbReference type="Proteomes" id="UP000006591"/>
    </source>
</evidence>
<reference evidence="2" key="1">
    <citation type="submission" date="2015-04" db="UniProtKB">
        <authorList>
            <consortium name="EnsemblPlants"/>
        </authorList>
    </citation>
    <scope>IDENTIFICATION</scope>
    <source>
        <strain evidence="2">SL10</strain>
    </source>
</reference>
<feature type="compositionally biased region" description="Low complexity" evidence="1">
    <location>
        <begin position="270"/>
        <end position="286"/>
    </location>
</feature>
<evidence type="ECO:0000313" key="2">
    <source>
        <dbReference type="EnsemblPlants" id="ONIVA02G21800.1"/>
    </source>
</evidence>
<sequence length="286" mass="28944">MHLEAGLLPSLPGGLGPSWPLGGGSLPCRQWGRLACPRLPTEAVVAVEVVTASPPSSPSLPEAVAAMAFFDELDALAAGEEVPAVFWPPRSPPKLPSLASIPTANTERSSSAAQRPSMVDGPVMGEGAPTSPSPTSVPASAAGDEAPAMAAAIGHESGPTVGEGAAWLAAVAVPPSPVADGAEILFDMPVGGEEILFDMPILALDLDGQPMACSLPPSVLVSDSEGSRLQPPAVQPERKQQGRMQPGEAGLARGQRPGKVRRAPANTPQAATAHGSAWTAANQETP</sequence>
<protein>
    <submittedName>
        <fullName evidence="2">Uncharacterized protein</fullName>
    </submittedName>
</protein>
<dbReference type="OMA" id="QGRMQPG"/>
<dbReference type="EnsemblPlants" id="ONIVA02G21800.1">
    <property type="protein sequence ID" value="ONIVA02G21800.1"/>
    <property type="gene ID" value="ONIVA02G21800"/>
</dbReference>
<reference evidence="2" key="2">
    <citation type="submission" date="2018-04" db="EMBL/GenBank/DDBJ databases">
        <title>OnivRS2 (Oryza nivara Reference Sequence Version 2).</title>
        <authorList>
            <person name="Zhang J."/>
            <person name="Kudrna D."/>
            <person name="Lee S."/>
            <person name="Talag J."/>
            <person name="Rajasekar S."/>
            <person name="Welchert J."/>
            <person name="Hsing Y.-I."/>
            <person name="Wing R.A."/>
        </authorList>
    </citation>
    <scope>NUCLEOTIDE SEQUENCE [LARGE SCALE GENOMIC DNA]</scope>
    <source>
        <strain evidence="2">SL10</strain>
    </source>
</reference>
<proteinExistence type="predicted"/>
<feature type="region of interest" description="Disordered" evidence="1">
    <location>
        <begin position="219"/>
        <end position="286"/>
    </location>
</feature>
<evidence type="ECO:0000256" key="1">
    <source>
        <dbReference type="SAM" id="MobiDB-lite"/>
    </source>
</evidence>
<keyword evidence="3" id="KW-1185">Reference proteome</keyword>